<gene>
    <name evidence="1" type="ORF">F3B98_04440</name>
</gene>
<dbReference type="EMBL" id="VWFO01000004">
    <property type="protein sequence ID" value="KAA4665983.1"/>
    <property type="molecule type" value="Genomic_DNA"/>
</dbReference>
<dbReference type="Proteomes" id="UP000435985">
    <property type="component" value="Unassembled WGS sequence"/>
</dbReference>
<accession>A0A5M5MWH9</accession>
<evidence type="ECO:0000313" key="2">
    <source>
        <dbReference type="Proteomes" id="UP000435985"/>
    </source>
</evidence>
<comment type="caution">
    <text evidence="1">The sequence shown here is derived from an EMBL/GenBank/DDBJ whole genome shotgun (WGS) entry which is preliminary data.</text>
</comment>
<reference evidence="1 2" key="1">
    <citation type="journal article" date="2019" name="Nat. Med.">
        <title>A library of human gut bacterial isolates paired with longitudinal multiomics data enables mechanistic microbiome research.</title>
        <authorList>
            <person name="Poyet M."/>
            <person name="Groussin M."/>
            <person name="Gibbons S.M."/>
            <person name="Avila-Pacheco J."/>
            <person name="Jiang X."/>
            <person name="Kearney S.M."/>
            <person name="Perrotta A.R."/>
            <person name="Berdy B."/>
            <person name="Zhao S."/>
            <person name="Lieberman T.D."/>
            <person name="Swanson P.K."/>
            <person name="Smith M."/>
            <person name="Roesemann S."/>
            <person name="Alexander J.E."/>
            <person name="Rich S.A."/>
            <person name="Livny J."/>
            <person name="Vlamakis H."/>
            <person name="Clish C."/>
            <person name="Bullock K."/>
            <person name="Deik A."/>
            <person name="Scott J."/>
            <person name="Pierce K.A."/>
            <person name="Xavier R.J."/>
            <person name="Alm E.J."/>
        </authorList>
    </citation>
    <scope>NUCLEOTIDE SEQUENCE [LARGE SCALE GENOMIC DNA]</scope>
    <source>
        <strain evidence="1 2">BIOML-A14</strain>
    </source>
</reference>
<name>A0A5M5MWH9_BACOV</name>
<evidence type="ECO:0000313" key="1">
    <source>
        <dbReference type="EMBL" id="KAA4665983.1"/>
    </source>
</evidence>
<protein>
    <submittedName>
        <fullName evidence="1">Uncharacterized protein</fullName>
    </submittedName>
</protein>
<dbReference type="AlphaFoldDB" id="A0A5M5MWH9"/>
<proteinExistence type="predicted"/>
<dbReference type="RefSeq" id="WP_149958810.1">
    <property type="nucleotide sequence ID" value="NZ_JAHYLR010000012.1"/>
</dbReference>
<sequence>MQRRESRFSPFFLSSREKPLPAPTFPFALPGGYGSSAGGSAMFTLLLTEMKYISASNRRSVCLKQSLCSDKTELLLKQNIMSVFQLSPLS</sequence>
<organism evidence="1 2">
    <name type="scientific">Bacteroides ovatus</name>
    <dbReference type="NCBI Taxonomy" id="28116"/>
    <lineage>
        <taxon>Bacteria</taxon>
        <taxon>Pseudomonadati</taxon>
        <taxon>Bacteroidota</taxon>
        <taxon>Bacteroidia</taxon>
        <taxon>Bacteroidales</taxon>
        <taxon>Bacteroidaceae</taxon>
        <taxon>Bacteroides</taxon>
    </lineage>
</organism>